<keyword evidence="2" id="KW-1185">Reference proteome</keyword>
<dbReference type="AlphaFoldDB" id="A0A9P6L4E9"/>
<feature type="non-terminal residue" evidence="1">
    <location>
        <position position="226"/>
    </location>
</feature>
<dbReference type="EMBL" id="WIUZ02000011">
    <property type="protein sequence ID" value="KAF9782850.1"/>
    <property type="molecule type" value="Genomic_DNA"/>
</dbReference>
<sequence length="226" mass="24428">MLVGTNFIRELINNVKAKSSVNGELTYCAAQDLVDGSEPTPFDRKCLLGLNLADFSSEGALPGLIPLYVGMPVILRNRNISTELGITNGSQGVVRKIFTKSCTSNYSVARCVIVEFADSNVEIPGLPPCHFPVTPTTWKFATTLSDSAGIKHNVRVSRSQLNLQPAFAITGHAAQGKTLPQVLVDLHDGGFASYVSASRARTREGLFITEPVQLDNLNRPVNSDLR</sequence>
<gene>
    <name evidence="1" type="ORF">BJ322DRAFT_1008933</name>
</gene>
<protein>
    <recommendedName>
        <fullName evidence="3">DNA helicase</fullName>
    </recommendedName>
</protein>
<reference evidence="1" key="2">
    <citation type="submission" date="2020-11" db="EMBL/GenBank/DDBJ databases">
        <authorList>
            <consortium name="DOE Joint Genome Institute"/>
            <person name="Kuo A."/>
            <person name="Miyauchi S."/>
            <person name="Kiss E."/>
            <person name="Drula E."/>
            <person name="Kohler A."/>
            <person name="Sanchez-Garcia M."/>
            <person name="Andreopoulos B."/>
            <person name="Barry K.W."/>
            <person name="Bonito G."/>
            <person name="Buee M."/>
            <person name="Carver A."/>
            <person name="Chen C."/>
            <person name="Cichocki N."/>
            <person name="Clum A."/>
            <person name="Culley D."/>
            <person name="Crous P.W."/>
            <person name="Fauchery L."/>
            <person name="Girlanda M."/>
            <person name="Hayes R."/>
            <person name="Keri Z."/>
            <person name="Labutti K."/>
            <person name="Lipzen A."/>
            <person name="Lombard V."/>
            <person name="Magnuson J."/>
            <person name="Maillard F."/>
            <person name="Morin E."/>
            <person name="Murat C."/>
            <person name="Nolan M."/>
            <person name="Ohm R."/>
            <person name="Pangilinan J."/>
            <person name="Pereira M."/>
            <person name="Perotto S."/>
            <person name="Peter M."/>
            <person name="Riley R."/>
            <person name="Sitrit Y."/>
            <person name="Stielow B."/>
            <person name="Szollosi G."/>
            <person name="Zifcakova L."/>
            <person name="Stursova M."/>
            <person name="Spatafora J.W."/>
            <person name="Tedersoo L."/>
            <person name="Vaario L.-M."/>
            <person name="Yamada A."/>
            <person name="Yan M."/>
            <person name="Wang P."/>
            <person name="Xu J."/>
            <person name="Bruns T."/>
            <person name="Baldrian P."/>
            <person name="Vilgalys R."/>
            <person name="Henrissat B."/>
            <person name="Grigoriev I.V."/>
            <person name="Hibbett D."/>
            <person name="Nagy L.G."/>
            <person name="Martin F.M."/>
        </authorList>
    </citation>
    <scope>NUCLEOTIDE SEQUENCE</scope>
    <source>
        <strain evidence="1">UH-Tt-Lm1</strain>
    </source>
</reference>
<dbReference type="CDD" id="cd18809">
    <property type="entry name" value="SF1_C_RecD"/>
    <property type="match status" value="1"/>
</dbReference>
<dbReference type="Proteomes" id="UP000736335">
    <property type="component" value="Unassembled WGS sequence"/>
</dbReference>
<evidence type="ECO:0000313" key="1">
    <source>
        <dbReference type="EMBL" id="KAF9782850.1"/>
    </source>
</evidence>
<dbReference type="SUPFAM" id="SSF52540">
    <property type="entry name" value="P-loop containing nucleoside triphosphate hydrolases"/>
    <property type="match status" value="1"/>
</dbReference>
<evidence type="ECO:0008006" key="3">
    <source>
        <dbReference type="Google" id="ProtNLM"/>
    </source>
</evidence>
<dbReference type="OrthoDB" id="432234at2759"/>
<accession>A0A9P6L4E9</accession>
<dbReference type="PANTHER" id="PTHR23274">
    <property type="entry name" value="DNA HELICASE-RELATED"/>
    <property type="match status" value="1"/>
</dbReference>
<comment type="caution">
    <text evidence="1">The sequence shown here is derived from an EMBL/GenBank/DDBJ whole genome shotgun (WGS) entry which is preliminary data.</text>
</comment>
<reference evidence="1" key="1">
    <citation type="journal article" date="2020" name="Nat. Commun.">
        <title>Large-scale genome sequencing of mycorrhizal fungi provides insights into the early evolution of symbiotic traits.</title>
        <authorList>
            <person name="Miyauchi S."/>
            <person name="Kiss E."/>
            <person name="Kuo A."/>
            <person name="Drula E."/>
            <person name="Kohler A."/>
            <person name="Sanchez-Garcia M."/>
            <person name="Morin E."/>
            <person name="Andreopoulos B."/>
            <person name="Barry K.W."/>
            <person name="Bonito G."/>
            <person name="Buee M."/>
            <person name="Carver A."/>
            <person name="Chen C."/>
            <person name="Cichocki N."/>
            <person name="Clum A."/>
            <person name="Culley D."/>
            <person name="Crous P.W."/>
            <person name="Fauchery L."/>
            <person name="Girlanda M."/>
            <person name="Hayes R.D."/>
            <person name="Keri Z."/>
            <person name="LaButti K."/>
            <person name="Lipzen A."/>
            <person name="Lombard V."/>
            <person name="Magnuson J."/>
            <person name="Maillard F."/>
            <person name="Murat C."/>
            <person name="Nolan M."/>
            <person name="Ohm R.A."/>
            <person name="Pangilinan J."/>
            <person name="Pereira M.F."/>
            <person name="Perotto S."/>
            <person name="Peter M."/>
            <person name="Pfister S."/>
            <person name="Riley R."/>
            <person name="Sitrit Y."/>
            <person name="Stielow J.B."/>
            <person name="Szollosi G."/>
            <person name="Zifcakova L."/>
            <person name="Stursova M."/>
            <person name="Spatafora J.W."/>
            <person name="Tedersoo L."/>
            <person name="Vaario L.M."/>
            <person name="Yamada A."/>
            <person name="Yan M."/>
            <person name="Wang P."/>
            <person name="Xu J."/>
            <person name="Bruns T."/>
            <person name="Baldrian P."/>
            <person name="Vilgalys R."/>
            <person name="Dunand C."/>
            <person name="Henrissat B."/>
            <person name="Grigoriev I.V."/>
            <person name="Hibbett D."/>
            <person name="Nagy L.G."/>
            <person name="Martin F.M."/>
        </authorList>
    </citation>
    <scope>NUCLEOTIDE SEQUENCE</scope>
    <source>
        <strain evidence="1">UH-Tt-Lm1</strain>
    </source>
</reference>
<dbReference type="InterPro" id="IPR027417">
    <property type="entry name" value="P-loop_NTPase"/>
</dbReference>
<dbReference type="PANTHER" id="PTHR23274:SF11">
    <property type="entry name" value="ATP-DEPENDENT DNA HELICASE PIF1"/>
    <property type="match status" value="1"/>
</dbReference>
<evidence type="ECO:0000313" key="2">
    <source>
        <dbReference type="Proteomes" id="UP000736335"/>
    </source>
</evidence>
<proteinExistence type="predicted"/>
<organism evidence="1 2">
    <name type="scientific">Thelephora terrestris</name>
    <dbReference type="NCBI Taxonomy" id="56493"/>
    <lineage>
        <taxon>Eukaryota</taxon>
        <taxon>Fungi</taxon>
        <taxon>Dikarya</taxon>
        <taxon>Basidiomycota</taxon>
        <taxon>Agaricomycotina</taxon>
        <taxon>Agaricomycetes</taxon>
        <taxon>Thelephorales</taxon>
        <taxon>Thelephoraceae</taxon>
        <taxon>Thelephora</taxon>
    </lineage>
</organism>
<name>A0A9P6L4E9_9AGAM</name>